<dbReference type="PROSITE" id="PS50043">
    <property type="entry name" value="HTH_LUXR_2"/>
    <property type="match status" value="1"/>
</dbReference>
<dbReference type="PRINTS" id="PR00038">
    <property type="entry name" value="HTHLUXR"/>
</dbReference>
<evidence type="ECO:0000256" key="1">
    <source>
        <dbReference type="ARBA" id="ARBA00023015"/>
    </source>
</evidence>
<dbReference type="SUPFAM" id="SSF46894">
    <property type="entry name" value="C-terminal effector domain of the bipartite response regulators"/>
    <property type="match status" value="1"/>
</dbReference>
<name>A0A2G1VM85_9FLAO</name>
<evidence type="ECO:0000256" key="3">
    <source>
        <dbReference type="ARBA" id="ARBA00023163"/>
    </source>
</evidence>
<dbReference type="RefSeq" id="WP_099647679.1">
    <property type="nucleotide sequence ID" value="NZ_KZ319306.1"/>
</dbReference>
<dbReference type="PANTHER" id="PTHR44688:SF16">
    <property type="entry name" value="DNA-BINDING TRANSCRIPTIONAL ACTIVATOR DEVR_DOSR"/>
    <property type="match status" value="1"/>
</dbReference>
<dbReference type="Pfam" id="PF00196">
    <property type="entry name" value="GerE"/>
    <property type="match status" value="1"/>
</dbReference>
<comment type="caution">
    <text evidence="5">The sequence shown here is derived from an EMBL/GenBank/DDBJ whole genome shotgun (WGS) entry which is preliminary data.</text>
</comment>
<evidence type="ECO:0000313" key="5">
    <source>
        <dbReference type="EMBL" id="PHQ27882.1"/>
    </source>
</evidence>
<accession>A0A2G1VM85</accession>
<evidence type="ECO:0000256" key="2">
    <source>
        <dbReference type="ARBA" id="ARBA00023125"/>
    </source>
</evidence>
<dbReference type="GO" id="GO:0006355">
    <property type="term" value="P:regulation of DNA-templated transcription"/>
    <property type="evidence" value="ECO:0007669"/>
    <property type="project" value="InterPro"/>
</dbReference>
<keyword evidence="6" id="KW-1185">Reference proteome</keyword>
<proteinExistence type="predicted"/>
<dbReference type="Gene3D" id="1.10.10.10">
    <property type="entry name" value="Winged helix-like DNA-binding domain superfamily/Winged helix DNA-binding domain"/>
    <property type="match status" value="1"/>
</dbReference>
<dbReference type="EMBL" id="NQXA01000026">
    <property type="protein sequence ID" value="PHQ27882.1"/>
    <property type="molecule type" value="Genomic_DNA"/>
</dbReference>
<evidence type="ECO:0000313" key="6">
    <source>
        <dbReference type="Proteomes" id="UP000229433"/>
    </source>
</evidence>
<sequence>MELTAREQTIARLITKGKLQKEIADELYISPRTVCNHTVNIMKKWDARSSIDIARKYIVKNPKEFFTALTFLFIQSMIIFNCETMELRRPVRSGSRTVKTARKYE</sequence>
<reference evidence="5 6" key="1">
    <citation type="submission" date="2017-08" db="EMBL/GenBank/DDBJ databases">
        <title>The whole genome shortgun sequences of strain Leeuwenhoekiella nanhaiensis G18 from the South China Sea.</title>
        <authorList>
            <person name="Liu Q."/>
        </authorList>
    </citation>
    <scope>NUCLEOTIDE SEQUENCE [LARGE SCALE GENOMIC DNA]</scope>
    <source>
        <strain evidence="5 6">G18</strain>
    </source>
</reference>
<dbReference type="Proteomes" id="UP000229433">
    <property type="component" value="Unassembled WGS sequence"/>
</dbReference>
<organism evidence="5 6">
    <name type="scientific">Leeuwenhoekiella nanhaiensis</name>
    <dbReference type="NCBI Taxonomy" id="1655491"/>
    <lineage>
        <taxon>Bacteria</taxon>
        <taxon>Pseudomonadati</taxon>
        <taxon>Bacteroidota</taxon>
        <taxon>Flavobacteriia</taxon>
        <taxon>Flavobacteriales</taxon>
        <taxon>Flavobacteriaceae</taxon>
        <taxon>Leeuwenhoekiella</taxon>
    </lineage>
</organism>
<keyword evidence="1" id="KW-0805">Transcription regulation</keyword>
<dbReference type="SMART" id="SM00421">
    <property type="entry name" value="HTH_LUXR"/>
    <property type="match status" value="1"/>
</dbReference>
<dbReference type="InterPro" id="IPR016032">
    <property type="entry name" value="Sig_transdc_resp-reg_C-effctor"/>
</dbReference>
<dbReference type="GO" id="GO:0003677">
    <property type="term" value="F:DNA binding"/>
    <property type="evidence" value="ECO:0007669"/>
    <property type="project" value="UniProtKB-KW"/>
</dbReference>
<dbReference type="InterPro" id="IPR000792">
    <property type="entry name" value="Tscrpt_reg_LuxR_C"/>
</dbReference>
<dbReference type="CDD" id="cd06170">
    <property type="entry name" value="LuxR_C_like"/>
    <property type="match status" value="1"/>
</dbReference>
<dbReference type="PANTHER" id="PTHR44688">
    <property type="entry name" value="DNA-BINDING TRANSCRIPTIONAL ACTIVATOR DEVR_DOSR"/>
    <property type="match status" value="1"/>
</dbReference>
<dbReference type="AlphaFoldDB" id="A0A2G1VM85"/>
<keyword evidence="2" id="KW-0238">DNA-binding</keyword>
<keyword evidence="3" id="KW-0804">Transcription</keyword>
<feature type="domain" description="HTH luxR-type" evidence="4">
    <location>
        <begin position="1"/>
        <end position="61"/>
    </location>
</feature>
<protein>
    <recommendedName>
        <fullName evidence="4">HTH luxR-type domain-containing protein</fullName>
    </recommendedName>
</protein>
<dbReference type="OrthoDB" id="9807565at2"/>
<evidence type="ECO:0000259" key="4">
    <source>
        <dbReference type="PROSITE" id="PS50043"/>
    </source>
</evidence>
<gene>
    <name evidence="5" type="ORF">CJ305_17915</name>
</gene>
<dbReference type="InterPro" id="IPR036388">
    <property type="entry name" value="WH-like_DNA-bd_sf"/>
</dbReference>